<evidence type="ECO:0000256" key="11">
    <source>
        <dbReference type="HAMAP-Rule" id="MF_00228"/>
    </source>
</evidence>
<organism evidence="12 13">
    <name type="scientific">Oxalobacter aliiformigenes</name>
    <dbReference type="NCBI Taxonomy" id="2946593"/>
    <lineage>
        <taxon>Bacteria</taxon>
        <taxon>Pseudomonadati</taxon>
        <taxon>Pseudomonadota</taxon>
        <taxon>Betaproteobacteria</taxon>
        <taxon>Burkholderiales</taxon>
        <taxon>Oxalobacteraceae</taxon>
        <taxon>Oxalobacter</taxon>
    </lineage>
</organism>
<dbReference type="SUPFAM" id="SSF53613">
    <property type="entry name" value="Ribokinase-like"/>
    <property type="match status" value="1"/>
</dbReference>
<dbReference type="Pfam" id="PF02110">
    <property type="entry name" value="HK"/>
    <property type="match status" value="1"/>
</dbReference>
<evidence type="ECO:0000256" key="8">
    <source>
        <dbReference type="ARBA" id="ARBA00022840"/>
    </source>
</evidence>
<evidence type="ECO:0000256" key="7">
    <source>
        <dbReference type="ARBA" id="ARBA00022777"/>
    </source>
</evidence>
<gene>
    <name evidence="11 12" type="primary">thiM</name>
    <name evidence="12" type="ORF">NB645_08995</name>
</gene>
<keyword evidence="8 11" id="KW-0067">ATP-binding</keyword>
<accession>A0ABY7JH33</accession>
<dbReference type="EC" id="2.7.1.50" evidence="11"/>
<dbReference type="Proteomes" id="UP001164794">
    <property type="component" value="Chromosome"/>
</dbReference>
<keyword evidence="10 11" id="KW-0784">Thiamine biosynthesis</keyword>
<keyword evidence="9 11" id="KW-0460">Magnesium</keyword>
<reference evidence="12" key="1">
    <citation type="journal article" date="2022" name="Front. Microbiol.">
        <title>New perspectives on an old grouping: The genomic and phenotypic variability of Oxalobacter formigenes and the implications for calcium oxalate stone prevention.</title>
        <authorList>
            <person name="Chmiel J.A."/>
            <person name="Carr C."/>
            <person name="Stuivenberg G.A."/>
            <person name="Venema R."/>
            <person name="Chanyi R.M."/>
            <person name="Al K.F."/>
            <person name="Giguere D."/>
            <person name="Say H."/>
            <person name="Akouris P.P."/>
            <person name="Dominguez Romero S.A."/>
            <person name="Kwong A."/>
            <person name="Tai V."/>
            <person name="Koval S.F."/>
            <person name="Razvi H."/>
            <person name="Bjazevic J."/>
            <person name="Burton J.P."/>
        </authorList>
    </citation>
    <scope>NUCLEOTIDE SEQUENCE</scope>
    <source>
        <strain evidence="12">HOxNP-1</strain>
    </source>
</reference>
<comment type="function">
    <text evidence="11">Catalyzes the phosphorylation of the hydroxyl group of 4-methyl-5-beta-hydroxyethylthiazole (THZ).</text>
</comment>
<dbReference type="InterPro" id="IPR000417">
    <property type="entry name" value="Hyethyz_kinase"/>
</dbReference>
<comment type="catalytic activity">
    <reaction evidence="1 11">
        <text>5-(2-hydroxyethyl)-4-methylthiazole + ATP = 4-methyl-5-(2-phosphooxyethyl)-thiazole + ADP + H(+)</text>
        <dbReference type="Rhea" id="RHEA:24212"/>
        <dbReference type="ChEBI" id="CHEBI:15378"/>
        <dbReference type="ChEBI" id="CHEBI:17957"/>
        <dbReference type="ChEBI" id="CHEBI:30616"/>
        <dbReference type="ChEBI" id="CHEBI:58296"/>
        <dbReference type="ChEBI" id="CHEBI:456216"/>
        <dbReference type="EC" id="2.7.1.50"/>
    </reaction>
</comment>
<comment type="similarity">
    <text evidence="11">Belongs to the Thz kinase family.</text>
</comment>
<evidence type="ECO:0000256" key="9">
    <source>
        <dbReference type="ARBA" id="ARBA00022842"/>
    </source>
</evidence>
<comment type="cofactor">
    <cofactor evidence="2 11">
        <name>Mg(2+)</name>
        <dbReference type="ChEBI" id="CHEBI:18420"/>
    </cofactor>
</comment>
<dbReference type="NCBIfam" id="TIGR00694">
    <property type="entry name" value="thiM"/>
    <property type="match status" value="1"/>
</dbReference>
<dbReference type="NCBIfam" id="NF006830">
    <property type="entry name" value="PRK09355.1"/>
    <property type="match status" value="1"/>
</dbReference>
<comment type="pathway">
    <text evidence="3 11">Cofactor biosynthesis; thiamine diphosphate biosynthesis; 4-methyl-5-(2-phosphoethyl)-thiazole from 5-(2-hydroxyethyl)-4-methylthiazole: step 1/1.</text>
</comment>
<evidence type="ECO:0000256" key="1">
    <source>
        <dbReference type="ARBA" id="ARBA00001771"/>
    </source>
</evidence>
<sequence>MTSPKTFAENLWNDVVQVRAKTPLIHNITNLVVMSYNANVLLALGAAPVMAHAREEVAEMASIANALVLNIGTLQPEWIESMKLAAYAAHTRHIPVVLDPVGAGATTYRNEVIHELLLHAKPDIIRGNASEIMSVAGTAAPTRGVESTQPSGNAIHAARKLAKDIKGTVCVSGATDHIFDSTGRKASLDNGHIWMTRITGAGCSASAMIGAFAAIQPDYWQAVTAAMAYMGIAGELAAETVISQNLGVGSMQTALLDKLQLMNKNEFLTRLKISSNA</sequence>
<evidence type="ECO:0000313" key="12">
    <source>
        <dbReference type="EMBL" id="WAV96923.1"/>
    </source>
</evidence>
<evidence type="ECO:0000256" key="3">
    <source>
        <dbReference type="ARBA" id="ARBA00004868"/>
    </source>
</evidence>
<name>A0ABY7JH33_9BURK</name>
<keyword evidence="6 11" id="KW-0547">Nucleotide-binding</keyword>
<evidence type="ECO:0000256" key="4">
    <source>
        <dbReference type="ARBA" id="ARBA00022679"/>
    </source>
</evidence>
<keyword evidence="4 11" id="KW-0808">Transferase</keyword>
<feature type="binding site" evidence="11">
    <location>
        <position position="172"/>
    </location>
    <ligand>
        <name>ATP</name>
        <dbReference type="ChEBI" id="CHEBI:30616"/>
    </ligand>
</feature>
<keyword evidence="13" id="KW-1185">Reference proteome</keyword>
<keyword evidence="5 11" id="KW-0479">Metal-binding</keyword>
<evidence type="ECO:0000313" key="13">
    <source>
        <dbReference type="Proteomes" id="UP001164794"/>
    </source>
</evidence>
<evidence type="ECO:0000256" key="5">
    <source>
        <dbReference type="ARBA" id="ARBA00022723"/>
    </source>
</evidence>
<protein>
    <recommendedName>
        <fullName evidence="11">Hydroxyethylthiazole kinase</fullName>
        <ecNumber evidence="11">2.7.1.50</ecNumber>
    </recommendedName>
    <alternativeName>
        <fullName evidence="11">4-methyl-5-beta-hydroxyethylthiazole kinase</fullName>
        <shortName evidence="11">TH kinase</shortName>
        <shortName evidence="11">Thz kinase</shortName>
    </alternativeName>
</protein>
<dbReference type="GO" id="GO:0004417">
    <property type="term" value="F:hydroxyethylthiazole kinase activity"/>
    <property type="evidence" value="ECO:0007669"/>
    <property type="project" value="UniProtKB-EC"/>
</dbReference>
<evidence type="ECO:0000256" key="10">
    <source>
        <dbReference type="ARBA" id="ARBA00022977"/>
    </source>
</evidence>
<dbReference type="InterPro" id="IPR029056">
    <property type="entry name" value="Ribokinase-like"/>
</dbReference>
<keyword evidence="7 11" id="KW-0418">Kinase</keyword>
<dbReference type="EMBL" id="CP098248">
    <property type="protein sequence ID" value="WAV96923.1"/>
    <property type="molecule type" value="Genomic_DNA"/>
</dbReference>
<dbReference type="HAMAP" id="MF_00228">
    <property type="entry name" value="Thz_kinase"/>
    <property type="match status" value="1"/>
</dbReference>
<dbReference type="CDD" id="cd01170">
    <property type="entry name" value="THZ_kinase"/>
    <property type="match status" value="1"/>
</dbReference>
<proteinExistence type="inferred from homology"/>
<dbReference type="PRINTS" id="PR01099">
    <property type="entry name" value="HYETHTZKNASE"/>
</dbReference>
<dbReference type="PIRSF" id="PIRSF000513">
    <property type="entry name" value="Thz_kinase"/>
    <property type="match status" value="1"/>
</dbReference>
<feature type="binding site" evidence="11">
    <location>
        <position position="200"/>
    </location>
    <ligand>
        <name>substrate</name>
    </ligand>
</feature>
<feature type="binding site" evidence="11">
    <location>
        <position position="126"/>
    </location>
    <ligand>
        <name>ATP</name>
        <dbReference type="ChEBI" id="CHEBI:30616"/>
    </ligand>
</feature>
<dbReference type="Gene3D" id="3.40.1190.20">
    <property type="match status" value="1"/>
</dbReference>
<dbReference type="RefSeq" id="WP_269264402.1">
    <property type="nucleotide sequence ID" value="NZ_CP098248.1"/>
</dbReference>
<feature type="binding site" evidence="11">
    <location>
        <position position="50"/>
    </location>
    <ligand>
        <name>substrate</name>
    </ligand>
</feature>
<evidence type="ECO:0000256" key="6">
    <source>
        <dbReference type="ARBA" id="ARBA00022741"/>
    </source>
</evidence>
<evidence type="ECO:0000256" key="2">
    <source>
        <dbReference type="ARBA" id="ARBA00001946"/>
    </source>
</evidence>